<feature type="chain" id="PRO_5018062717" evidence="1">
    <location>
        <begin position="18"/>
        <end position="42"/>
    </location>
</feature>
<feature type="signal peptide" evidence="1">
    <location>
        <begin position="1"/>
        <end position="17"/>
    </location>
</feature>
<protein>
    <submittedName>
        <fullName evidence="2">Uncharacterized protein</fullName>
    </submittedName>
</protein>
<dbReference type="AlphaFoldDB" id="A0A3P6BCR7"/>
<reference evidence="2" key="1">
    <citation type="submission" date="2018-11" db="EMBL/GenBank/DDBJ databases">
        <authorList>
            <consortium name="Genoscope - CEA"/>
            <person name="William W."/>
        </authorList>
    </citation>
    <scope>NUCLEOTIDE SEQUENCE</scope>
</reference>
<sequence>MDVVIFILHTLRCTLLGLFIAKYRTDLLHCRLEVEMGLQMKD</sequence>
<accession>A0A3P6BCR7</accession>
<keyword evidence="1" id="KW-0732">Signal</keyword>
<organism evidence="2">
    <name type="scientific">Brassica oleracea</name>
    <name type="common">Wild cabbage</name>
    <dbReference type="NCBI Taxonomy" id="3712"/>
    <lineage>
        <taxon>Eukaryota</taxon>
        <taxon>Viridiplantae</taxon>
        <taxon>Streptophyta</taxon>
        <taxon>Embryophyta</taxon>
        <taxon>Tracheophyta</taxon>
        <taxon>Spermatophyta</taxon>
        <taxon>Magnoliopsida</taxon>
        <taxon>eudicotyledons</taxon>
        <taxon>Gunneridae</taxon>
        <taxon>Pentapetalae</taxon>
        <taxon>rosids</taxon>
        <taxon>malvids</taxon>
        <taxon>Brassicales</taxon>
        <taxon>Brassicaceae</taxon>
        <taxon>Brassiceae</taxon>
        <taxon>Brassica</taxon>
    </lineage>
</organism>
<dbReference type="EMBL" id="LR031872">
    <property type="protein sequence ID" value="VDC96954.1"/>
    <property type="molecule type" value="Genomic_DNA"/>
</dbReference>
<proteinExistence type="predicted"/>
<gene>
    <name evidence="2" type="ORF">BOLC3T19298H</name>
</gene>
<evidence type="ECO:0000313" key="2">
    <source>
        <dbReference type="EMBL" id="VDC96954.1"/>
    </source>
</evidence>
<evidence type="ECO:0000256" key="1">
    <source>
        <dbReference type="SAM" id="SignalP"/>
    </source>
</evidence>
<name>A0A3P6BCR7_BRAOL</name>